<dbReference type="GeneID" id="5968901"/>
<dbReference type="Proteomes" id="UP000001055">
    <property type="component" value="Unassembled WGS sequence"/>
</dbReference>
<dbReference type="KEGG" id="pno:SNOG_01415"/>
<dbReference type="Gene3D" id="3.40.50.1820">
    <property type="entry name" value="alpha/beta hydrolase"/>
    <property type="match status" value="1"/>
</dbReference>
<evidence type="ECO:0000259" key="3">
    <source>
        <dbReference type="Pfam" id="PF00135"/>
    </source>
</evidence>
<dbReference type="GO" id="GO:0052689">
    <property type="term" value="F:carboxylic ester hydrolase activity"/>
    <property type="evidence" value="ECO:0000318"/>
    <property type="project" value="GO_Central"/>
</dbReference>
<feature type="domain" description="Carboxylesterase type B" evidence="3">
    <location>
        <begin position="8"/>
        <end position="308"/>
    </location>
</feature>
<dbReference type="InterPro" id="IPR029058">
    <property type="entry name" value="AB_hydrolase_fold"/>
</dbReference>
<dbReference type="InterPro" id="IPR050654">
    <property type="entry name" value="AChE-related_enzymes"/>
</dbReference>
<reference evidence="5" key="1">
    <citation type="journal article" date="2007" name="Plant Cell">
        <title>Dothideomycete-plant interactions illuminated by genome sequencing and EST analysis of the wheat pathogen Stagonospora nodorum.</title>
        <authorList>
            <person name="Hane J.K."/>
            <person name="Lowe R.G."/>
            <person name="Solomon P.S."/>
            <person name="Tan K.C."/>
            <person name="Schoch C.L."/>
            <person name="Spatafora J.W."/>
            <person name="Crous P.W."/>
            <person name="Kodira C."/>
            <person name="Birren B.W."/>
            <person name="Galagan J.E."/>
            <person name="Torriani S.F."/>
            <person name="McDonald B.A."/>
            <person name="Oliver R.P."/>
        </authorList>
    </citation>
    <scope>NUCLEOTIDE SEQUENCE [LARGE SCALE GENOMIC DNA]</scope>
    <source>
        <strain evidence="5">SN15 / ATCC MYA-4574 / FGSC 10173</strain>
    </source>
</reference>
<dbReference type="HOGENOM" id="CLU_006586_15_0_1"/>
<dbReference type="EMBL" id="CH445326">
    <property type="protein sequence ID" value="EAT91064.2"/>
    <property type="molecule type" value="Genomic_DNA"/>
</dbReference>
<name>Q0V3J9_PHANO</name>
<accession>Q0V3J9</accession>
<proteinExistence type="inferred from homology"/>
<dbReference type="PANTHER" id="PTHR43918:SF4">
    <property type="entry name" value="CARBOXYLIC ESTER HYDROLASE"/>
    <property type="match status" value="1"/>
</dbReference>
<evidence type="ECO:0000256" key="1">
    <source>
        <dbReference type="ARBA" id="ARBA00005964"/>
    </source>
</evidence>
<dbReference type="RefSeq" id="XP_001792056.1">
    <property type="nucleotide sequence ID" value="XM_001792004.1"/>
</dbReference>
<dbReference type="Pfam" id="PF00135">
    <property type="entry name" value="COesterase"/>
    <property type="match status" value="1"/>
</dbReference>
<protein>
    <recommendedName>
        <fullName evidence="3">Carboxylesterase type B domain-containing protein</fullName>
    </recommendedName>
</protein>
<dbReference type="InterPro" id="IPR002018">
    <property type="entry name" value="CarbesteraseB"/>
</dbReference>
<keyword evidence="2" id="KW-0378">Hydrolase</keyword>
<dbReference type="SUPFAM" id="SSF53474">
    <property type="entry name" value="alpha/beta-Hydrolases"/>
    <property type="match status" value="1"/>
</dbReference>
<dbReference type="eggNOG" id="KOG4389">
    <property type="taxonomic scope" value="Eukaryota"/>
</dbReference>
<organism evidence="4 5">
    <name type="scientific">Phaeosphaeria nodorum (strain SN15 / ATCC MYA-4574 / FGSC 10173)</name>
    <name type="common">Glume blotch fungus</name>
    <name type="synonym">Parastagonospora nodorum</name>
    <dbReference type="NCBI Taxonomy" id="321614"/>
    <lineage>
        <taxon>Eukaryota</taxon>
        <taxon>Fungi</taxon>
        <taxon>Dikarya</taxon>
        <taxon>Ascomycota</taxon>
        <taxon>Pezizomycotina</taxon>
        <taxon>Dothideomycetes</taxon>
        <taxon>Pleosporomycetidae</taxon>
        <taxon>Pleosporales</taxon>
        <taxon>Pleosporineae</taxon>
        <taxon>Phaeosphaeriaceae</taxon>
        <taxon>Parastagonospora</taxon>
    </lineage>
</organism>
<sequence>MTGHLLQLFGFPGSTELPITERNVGFLDQRSALDWVQRNIHAFGGDPTKVTMFGESAGGFSIDTHLTSYDEDSVPPFRAAILQSGQYTYRSVPNADSTIAWNNVTTQLGCPGVYGSNLTCVRAANASTIQNIINTNTLISAPVVDNATFVSDPAQRRLSRNIARIPVLGGTNAQEGRLFTVNQTNLTTFLQNTFKNFSNLIPAIRDAYPLADSSNASQHDAIAQIYTELVFQCPQALWANATASIGIPTWRYYFNASFPNTQLFPDAGVWHASEVSVVFGTYATANTTTQEYALSQYMRSTWAKFAKNPYAGPGWNAVGSGAEGRVLEGAYDEVGGGVLKMGNESLIEGDWSLGVLGDVGDVKGSGVTVLPQSAVDARCELFRPLFEAVGGEGAIPPS</sequence>
<dbReference type="VEuPathDB" id="FungiDB:JI435_014150"/>
<gene>
    <name evidence="4" type="ORF">SNOG_01415</name>
</gene>
<dbReference type="PANTHER" id="PTHR43918">
    <property type="entry name" value="ACETYLCHOLINESTERASE"/>
    <property type="match status" value="1"/>
</dbReference>
<evidence type="ECO:0000256" key="2">
    <source>
        <dbReference type="ARBA" id="ARBA00022801"/>
    </source>
</evidence>
<dbReference type="AlphaFoldDB" id="Q0V3J9"/>
<dbReference type="InParanoid" id="Q0V3J9"/>
<comment type="similarity">
    <text evidence="1">Belongs to the type-B carboxylesterase/lipase family.</text>
</comment>
<evidence type="ECO:0000313" key="4">
    <source>
        <dbReference type="EMBL" id="EAT91064.2"/>
    </source>
</evidence>
<evidence type="ECO:0000313" key="5">
    <source>
        <dbReference type="Proteomes" id="UP000001055"/>
    </source>
</evidence>